<evidence type="ECO:0000313" key="1">
    <source>
        <dbReference type="EMBL" id="KAG7323818.1"/>
    </source>
</evidence>
<name>A0A9D3NM95_9TELE</name>
<dbReference type="Proteomes" id="UP000824219">
    <property type="component" value="Linkage Group LG15"/>
</dbReference>
<keyword evidence="2" id="KW-1185">Reference proteome</keyword>
<protein>
    <submittedName>
        <fullName evidence="1">Uncharacterized protein</fullName>
    </submittedName>
</protein>
<sequence>MIRSAAIEPAMLCSFAAAAVVRNSLRSGGCAAYAVATLRRVARSAAVCAHAQQPSSAVFAAAGVLLTLCQLTRSRVCAAIGSAALSALLTALCAHARCQWRRYAAAINRSCRLDTLHRGEPLTLSSRCSRSRCSGALRCSVAALAAVALQPSVRIHARAAGLQAALTSRLRCVRCASCAGDTLRCSCAARVRSRDVSCACALVSTLSIWHALLQLLQLAASCSYVAACAWLQLAARMCTEFSCAVTSSFPRYCWWLPLRVYAQIRCSSELRFAALLTAFAPSGGCAALCSVDTLQH</sequence>
<evidence type="ECO:0000313" key="2">
    <source>
        <dbReference type="Proteomes" id="UP000824219"/>
    </source>
</evidence>
<dbReference type="AlphaFoldDB" id="A0A9D3NM95"/>
<accession>A0A9D3NM95</accession>
<comment type="caution">
    <text evidence="1">The sequence shown here is derived from an EMBL/GenBank/DDBJ whole genome shotgun (WGS) entry which is preliminary data.</text>
</comment>
<organism evidence="1 2">
    <name type="scientific">Hemibagrus wyckioides</name>
    <dbReference type="NCBI Taxonomy" id="337641"/>
    <lineage>
        <taxon>Eukaryota</taxon>
        <taxon>Metazoa</taxon>
        <taxon>Chordata</taxon>
        <taxon>Craniata</taxon>
        <taxon>Vertebrata</taxon>
        <taxon>Euteleostomi</taxon>
        <taxon>Actinopterygii</taxon>
        <taxon>Neopterygii</taxon>
        <taxon>Teleostei</taxon>
        <taxon>Ostariophysi</taxon>
        <taxon>Siluriformes</taxon>
        <taxon>Bagridae</taxon>
        <taxon>Hemibagrus</taxon>
    </lineage>
</organism>
<reference evidence="1 2" key="1">
    <citation type="submission" date="2021-06" db="EMBL/GenBank/DDBJ databases">
        <title>Chromosome-level genome assembly of the red-tail catfish (Hemibagrus wyckioides).</title>
        <authorList>
            <person name="Shao F."/>
        </authorList>
    </citation>
    <scope>NUCLEOTIDE SEQUENCE [LARGE SCALE GENOMIC DNA]</scope>
    <source>
        <strain evidence="1">EC202008001</strain>
        <tissue evidence="1">Blood</tissue>
    </source>
</reference>
<gene>
    <name evidence="1" type="ORF">KOW79_013520</name>
</gene>
<dbReference type="EMBL" id="JAHKSW010000015">
    <property type="protein sequence ID" value="KAG7323818.1"/>
    <property type="molecule type" value="Genomic_DNA"/>
</dbReference>
<proteinExistence type="predicted"/>